<evidence type="ECO:0000313" key="12">
    <source>
        <dbReference type="EMBL" id="QFZ93150.2"/>
    </source>
</evidence>
<evidence type="ECO:0000256" key="5">
    <source>
        <dbReference type="ARBA" id="ARBA00022549"/>
    </source>
</evidence>
<evidence type="ECO:0000256" key="1">
    <source>
        <dbReference type="ARBA" id="ARBA00004445"/>
    </source>
</evidence>
<dbReference type="InterPro" id="IPR009050">
    <property type="entry name" value="Globin-like_sf"/>
</dbReference>
<protein>
    <submittedName>
        <fullName evidence="12">Phycobilisome protein</fullName>
    </submittedName>
</protein>
<evidence type="ECO:0000256" key="10">
    <source>
        <dbReference type="ARBA" id="ARBA00023136"/>
    </source>
</evidence>
<gene>
    <name evidence="12" type="ORF">EKO22_13270</name>
</gene>
<dbReference type="Pfam" id="PF00502">
    <property type="entry name" value="Phycobilisome"/>
    <property type="match status" value="1"/>
</dbReference>
<keyword evidence="10" id="KW-0472">Membrane</keyword>
<keyword evidence="11" id="KW-0089">Bile pigment</keyword>
<reference evidence="12" key="1">
    <citation type="submission" date="2024-01" db="EMBL/GenBank/DDBJ databases">
        <title>Synechococcus elongatus PCC 11802, a close yet different native of Synechococcus elongatus PCC 11801.</title>
        <authorList>
            <person name="Jaiswal D."/>
            <person name="Sengupta A."/>
            <person name="Sengupta S."/>
            <person name="Pakrasi H.B."/>
            <person name="Wangikar P."/>
        </authorList>
    </citation>
    <scope>NUCLEOTIDE SEQUENCE</scope>
    <source>
        <strain evidence="12">PCC 11802</strain>
    </source>
</reference>
<dbReference type="PANTHER" id="PTHR34011:SF2">
    <property type="entry name" value="ALLOPHYCOCYANIN ALPHA CHAIN"/>
    <property type="match status" value="1"/>
</dbReference>
<dbReference type="GO" id="GO:0015979">
    <property type="term" value="P:photosynthesis"/>
    <property type="evidence" value="ECO:0007669"/>
    <property type="project" value="UniProtKB-KW"/>
</dbReference>
<evidence type="ECO:0000256" key="6">
    <source>
        <dbReference type="ARBA" id="ARBA00022738"/>
    </source>
</evidence>
<dbReference type="InterPro" id="IPR038719">
    <property type="entry name" value="Phycobilisome_asu/bsu_sf"/>
</dbReference>
<comment type="subcellular location">
    <subcellularLocation>
        <location evidence="1">Cellular thylakoid membrane</location>
        <topology evidence="1">Peripheral membrane protein</topology>
        <orientation evidence="1">Cytoplasmic side</orientation>
    </subcellularLocation>
</comment>
<dbReference type="InterPro" id="IPR012128">
    <property type="entry name" value="Phycobilisome_asu/bsu"/>
</dbReference>
<accession>A0AAT9K075</accession>
<evidence type="ECO:0000256" key="3">
    <source>
        <dbReference type="ARBA" id="ARBA00022448"/>
    </source>
</evidence>
<organism evidence="12">
    <name type="scientific">Synechococcus elongatus PCC 11802</name>
    <dbReference type="NCBI Taxonomy" id="2283154"/>
    <lineage>
        <taxon>Bacteria</taxon>
        <taxon>Bacillati</taxon>
        <taxon>Cyanobacteriota</taxon>
        <taxon>Cyanophyceae</taxon>
        <taxon>Synechococcales</taxon>
        <taxon>Synechococcaceae</taxon>
        <taxon>Synechococcus</taxon>
    </lineage>
</organism>
<keyword evidence="3" id="KW-0813">Transport</keyword>
<evidence type="ECO:0000256" key="8">
    <source>
        <dbReference type="ARBA" id="ARBA00022991"/>
    </source>
</evidence>
<sequence length="195" mass="21559">MPLSDRARQLLPQARLTNFQSWQSEIPAELLTRFQAAEDEQRFLSDADLVAIALACLPNANPTAARFLRDDAEELIAIARADLLDRFPGITEPGGALYPEVRSQSCWRDCWQFLRCLSYGVAAGRADYATPEGFAALAVVYEELEVPIAAMQQAIDTLLGVALKRFPPEVQAQLQSCFDTLQTGIQAIATHHNQL</sequence>
<keyword evidence="6" id="KW-0605">Phycobilisome</keyword>
<dbReference type="GO" id="GO:0030089">
    <property type="term" value="C:phycobilisome"/>
    <property type="evidence" value="ECO:0007669"/>
    <property type="project" value="UniProtKB-KW"/>
</dbReference>
<dbReference type="EMBL" id="CP034671">
    <property type="protein sequence ID" value="QFZ93150.2"/>
    <property type="molecule type" value="Genomic_DNA"/>
</dbReference>
<name>A0AAT9K075_SYNEL</name>
<dbReference type="AlphaFoldDB" id="A0AAT9K075"/>
<keyword evidence="9" id="KW-0793">Thylakoid</keyword>
<keyword evidence="5" id="KW-0042">Antenna complex</keyword>
<evidence type="ECO:0000256" key="11">
    <source>
        <dbReference type="ARBA" id="ARBA00023307"/>
    </source>
</evidence>
<evidence type="ECO:0000256" key="2">
    <source>
        <dbReference type="ARBA" id="ARBA00008182"/>
    </source>
</evidence>
<keyword evidence="7" id="KW-0249">Electron transport</keyword>
<comment type="similarity">
    <text evidence="2">Belongs to the phycobiliprotein family.</text>
</comment>
<keyword evidence="8" id="KW-0157">Chromophore</keyword>
<dbReference type="GO" id="GO:0031676">
    <property type="term" value="C:plasma membrane-derived thylakoid membrane"/>
    <property type="evidence" value="ECO:0007669"/>
    <property type="project" value="UniProtKB-SubCell"/>
</dbReference>
<proteinExistence type="inferred from homology"/>
<keyword evidence="4" id="KW-0602">Photosynthesis</keyword>
<dbReference type="RefSeq" id="WP_208677993.1">
    <property type="nucleotide sequence ID" value="NZ_CP034671.2"/>
</dbReference>
<evidence type="ECO:0000256" key="7">
    <source>
        <dbReference type="ARBA" id="ARBA00022982"/>
    </source>
</evidence>
<dbReference type="PANTHER" id="PTHR34011">
    <property type="entry name" value="PHYCOBILISOME 32.1 KDA LINKER POLYPEPTIDE, PHYCOCYANIN-ASSOCIATED, ROD 2-RELATED"/>
    <property type="match status" value="1"/>
</dbReference>
<dbReference type="Gene3D" id="1.10.490.20">
    <property type="entry name" value="Phycocyanins"/>
    <property type="match status" value="1"/>
</dbReference>
<evidence type="ECO:0000256" key="4">
    <source>
        <dbReference type="ARBA" id="ARBA00022531"/>
    </source>
</evidence>
<dbReference type="SUPFAM" id="SSF46458">
    <property type="entry name" value="Globin-like"/>
    <property type="match status" value="1"/>
</dbReference>
<evidence type="ECO:0000256" key="9">
    <source>
        <dbReference type="ARBA" id="ARBA00023078"/>
    </source>
</evidence>